<dbReference type="OrthoDB" id="9801622at2"/>
<feature type="transmembrane region" description="Helical" evidence="1">
    <location>
        <begin position="142"/>
        <end position="159"/>
    </location>
</feature>
<dbReference type="CDD" id="cd01610">
    <property type="entry name" value="PAP2_like"/>
    <property type="match status" value="1"/>
</dbReference>
<keyword evidence="4" id="KW-1185">Reference proteome</keyword>
<keyword evidence="1" id="KW-0472">Membrane</keyword>
<reference evidence="4" key="1">
    <citation type="submission" date="2017-11" db="EMBL/GenBank/DDBJ databases">
        <authorList>
            <person name="Chan K.G."/>
            <person name="Lee L.S."/>
        </authorList>
    </citation>
    <scope>NUCLEOTIDE SEQUENCE [LARGE SCALE GENOMIC DNA]</scope>
    <source>
        <strain evidence="4">DSM 100970</strain>
    </source>
</reference>
<proteinExistence type="predicted"/>
<accession>A0A2I7N9F5</accession>
<evidence type="ECO:0000259" key="2">
    <source>
        <dbReference type="SMART" id="SM00014"/>
    </source>
</evidence>
<dbReference type="InterPro" id="IPR036938">
    <property type="entry name" value="PAP2/HPO_sf"/>
</dbReference>
<gene>
    <name evidence="3" type="ORF">CUN60_12680</name>
</gene>
<dbReference type="SUPFAM" id="SSF48317">
    <property type="entry name" value="Acid phosphatase/Vanadium-dependent haloperoxidase"/>
    <property type="match status" value="1"/>
</dbReference>
<sequence>MACPLHKCETKCCCLKDSWLFLIFLALAIGIWLSGKNHELFLAINSHHDLLPDMFWASFNLLSYSKFFILPVLLILITVVKKRSALPNVLLLIILYYLVFAALKKLVGEARPYIVLPENSFFWLNYFEDAVKSAYKSFPSGHTGNMAVFAFAISTMFFANKRGLQFLMLFLVAATAFARICTGWHWPLDVISSGLIGYVLVKICFAINLSRWCPKKNASK</sequence>
<feature type="transmembrane region" description="Helical" evidence="1">
    <location>
        <begin position="19"/>
        <end position="35"/>
    </location>
</feature>
<name>A0A2I7N9F5_9NEIS</name>
<evidence type="ECO:0000313" key="4">
    <source>
        <dbReference type="Proteomes" id="UP000236655"/>
    </source>
</evidence>
<feature type="transmembrane region" description="Helical" evidence="1">
    <location>
        <begin position="55"/>
        <end position="77"/>
    </location>
</feature>
<dbReference type="PANTHER" id="PTHR14969">
    <property type="entry name" value="SPHINGOSINE-1-PHOSPHATE PHOSPHOHYDROLASE"/>
    <property type="match status" value="1"/>
</dbReference>
<dbReference type="PANTHER" id="PTHR14969:SF13">
    <property type="entry name" value="AT30094P"/>
    <property type="match status" value="1"/>
</dbReference>
<dbReference type="Proteomes" id="UP000236655">
    <property type="component" value="Chromosome"/>
</dbReference>
<dbReference type="KEGG" id="nba:CUN60_12680"/>
<feature type="transmembrane region" description="Helical" evidence="1">
    <location>
        <begin position="166"/>
        <end position="185"/>
    </location>
</feature>
<dbReference type="Pfam" id="PF01569">
    <property type="entry name" value="PAP2"/>
    <property type="match status" value="1"/>
</dbReference>
<keyword evidence="1" id="KW-0812">Transmembrane</keyword>
<dbReference type="Gene3D" id="1.20.144.10">
    <property type="entry name" value="Phosphatidic acid phosphatase type 2/haloperoxidase"/>
    <property type="match status" value="1"/>
</dbReference>
<evidence type="ECO:0000256" key="1">
    <source>
        <dbReference type="SAM" id="Phobius"/>
    </source>
</evidence>
<dbReference type="EMBL" id="CP024847">
    <property type="protein sequence ID" value="AUR53108.1"/>
    <property type="molecule type" value="Genomic_DNA"/>
</dbReference>
<dbReference type="RefSeq" id="WP_102952394.1">
    <property type="nucleotide sequence ID" value="NZ_CP024847.1"/>
</dbReference>
<feature type="domain" description="Phosphatidic acid phosphatase type 2/haloperoxidase" evidence="2">
    <location>
        <begin position="85"/>
        <end position="205"/>
    </location>
</feature>
<keyword evidence="1" id="KW-1133">Transmembrane helix</keyword>
<feature type="transmembrane region" description="Helical" evidence="1">
    <location>
        <begin position="191"/>
        <end position="210"/>
    </location>
</feature>
<organism evidence="3 4">
    <name type="scientific">Aquella oligotrophica</name>
    <dbReference type="NCBI Taxonomy" id="2067065"/>
    <lineage>
        <taxon>Bacteria</taxon>
        <taxon>Pseudomonadati</taxon>
        <taxon>Pseudomonadota</taxon>
        <taxon>Betaproteobacteria</taxon>
        <taxon>Neisseriales</taxon>
        <taxon>Neisseriaceae</taxon>
        <taxon>Aquella</taxon>
    </lineage>
</organism>
<dbReference type="AlphaFoldDB" id="A0A2I7N9F5"/>
<protein>
    <recommendedName>
        <fullName evidence="2">Phosphatidic acid phosphatase type 2/haloperoxidase domain-containing protein</fullName>
    </recommendedName>
</protein>
<dbReference type="InterPro" id="IPR000326">
    <property type="entry name" value="PAP2/HPO"/>
</dbReference>
<dbReference type="SMART" id="SM00014">
    <property type="entry name" value="acidPPc"/>
    <property type="match status" value="1"/>
</dbReference>
<feature type="transmembrane region" description="Helical" evidence="1">
    <location>
        <begin position="89"/>
        <end position="107"/>
    </location>
</feature>
<evidence type="ECO:0000313" key="3">
    <source>
        <dbReference type="EMBL" id="AUR53108.1"/>
    </source>
</evidence>